<dbReference type="GO" id="GO:0005634">
    <property type="term" value="C:nucleus"/>
    <property type="evidence" value="ECO:0007669"/>
    <property type="project" value="UniProtKB-SubCell"/>
</dbReference>
<keyword evidence="13" id="KW-0132">Cell division</keyword>
<protein>
    <submittedName>
        <fullName evidence="13">Cell division cycle-associated 7-like protein</fullName>
    </submittedName>
</protein>
<feature type="domain" description="DDT" evidence="12">
    <location>
        <begin position="338"/>
        <end position="403"/>
    </location>
</feature>
<dbReference type="InterPro" id="IPR040221">
    <property type="entry name" value="CDCA7/CDA7L"/>
</dbReference>
<dbReference type="SMART" id="SM00571">
    <property type="entry name" value="DDT"/>
    <property type="match status" value="1"/>
</dbReference>
<dbReference type="PANTHER" id="PTHR31169">
    <property type="entry name" value="OS05G0300700 PROTEIN"/>
    <property type="match status" value="1"/>
</dbReference>
<dbReference type="PANTHER" id="PTHR31169:SF8">
    <property type="entry name" value="ZINC-FINGER DOMAIN OF MONOAMINE-OXIDASE A REPRESSOR R1 PROTEIN"/>
    <property type="match status" value="1"/>
</dbReference>
<evidence type="ECO:0000259" key="12">
    <source>
        <dbReference type="PROSITE" id="PS50827"/>
    </source>
</evidence>
<dbReference type="EMBL" id="QGNW01000022">
    <property type="protein sequence ID" value="RVX14262.1"/>
    <property type="molecule type" value="Genomic_DNA"/>
</dbReference>
<organism evidence="13 14">
    <name type="scientific">Vitis vinifera</name>
    <name type="common">Grape</name>
    <dbReference type="NCBI Taxonomy" id="29760"/>
    <lineage>
        <taxon>Eukaryota</taxon>
        <taxon>Viridiplantae</taxon>
        <taxon>Streptophyta</taxon>
        <taxon>Embryophyta</taxon>
        <taxon>Tracheophyta</taxon>
        <taxon>Spermatophyta</taxon>
        <taxon>Magnoliopsida</taxon>
        <taxon>eudicotyledons</taxon>
        <taxon>Gunneridae</taxon>
        <taxon>Pentapetalae</taxon>
        <taxon>rosids</taxon>
        <taxon>Vitales</taxon>
        <taxon>Vitaceae</taxon>
        <taxon>Viteae</taxon>
        <taxon>Vitis</taxon>
    </lineage>
</organism>
<dbReference type="GO" id="GO:0006355">
    <property type="term" value="P:regulation of DNA-templated transcription"/>
    <property type="evidence" value="ECO:0007669"/>
    <property type="project" value="InterPro"/>
</dbReference>
<keyword evidence="8" id="KW-0804">Transcription</keyword>
<dbReference type="Proteomes" id="UP000288805">
    <property type="component" value="Unassembled WGS sequence"/>
</dbReference>
<keyword evidence="11" id="KW-0472">Membrane</keyword>
<evidence type="ECO:0000313" key="13">
    <source>
        <dbReference type="EMBL" id="RVX14262.1"/>
    </source>
</evidence>
<evidence type="ECO:0000256" key="4">
    <source>
        <dbReference type="ARBA" id="ARBA00022499"/>
    </source>
</evidence>
<sequence length="666" mass="74876">MAVSSTKPNSQANIQDTQPLPKKQRTKSPGVRIIGGRIYDSQNGKTCHQCRQKTMDFMAPCKNQGEKKQCSFRFCHKCLLNRYGEKAEEAVALDEWKCPKCRGICNCSFCMKKRGHRPTGILVHTAKATGFSSVSEMLQFKGSENSGSERSVPDEGTSLTASSEELVVALSGSREKNGSDGRDDSRVQSMPLQMNGSAKETRNSKSKSIRKKADNSMCEHNGDDGASTGKSCPKKPRISKEVSKKEGKIHKRVQFNKSNADMRFPDKTSAESIEIEDNEATAPSYANIDGHKTKHKPVKKSYGCKRNTLEVQGKDSHVEILLPQGTQLSSVASIDMLAEDVGHALQFLEFCEAFGQVLDLKKGQPELLLRELVCGQNKLQRLAPSVVRFHVQLLSMIQKNSENNYPSLYSTRRGNSWLKALSRCISESRFPPRELQLDCVDMDGDGYNKLNSSKKLRLLNFLCDEALGTVELRNWIDVQSSNFIEREKKEKGKCSALEKNMKKRLQDEMAKALLMKNGAPLSISEYDDLVSKIKTEVAQTFAETVEATDPKKKQRSDAVRSEPIFVDGNGRKFWRSSCCSSDVDILLQDVGNSDPATYEEKWFTYHVEQKATVESYISSLRSGKCFNSHKSAFHLNHISSFLRPAKMFWFMLQTCFLFFLSWNLLE</sequence>
<evidence type="ECO:0000313" key="14">
    <source>
        <dbReference type="Proteomes" id="UP000288805"/>
    </source>
</evidence>
<feature type="transmembrane region" description="Helical" evidence="11">
    <location>
        <begin position="647"/>
        <end position="665"/>
    </location>
</feature>
<feature type="compositionally biased region" description="Polar residues" evidence="10">
    <location>
        <begin position="187"/>
        <end position="198"/>
    </location>
</feature>
<evidence type="ECO:0000256" key="2">
    <source>
        <dbReference type="ARBA" id="ARBA00004496"/>
    </source>
</evidence>
<keyword evidence="11" id="KW-1133">Transmembrane helix</keyword>
<dbReference type="PROSITE" id="PS50827">
    <property type="entry name" value="DDT"/>
    <property type="match status" value="1"/>
</dbReference>
<dbReference type="GO" id="GO:0051301">
    <property type="term" value="P:cell division"/>
    <property type="evidence" value="ECO:0007669"/>
    <property type="project" value="UniProtKB-KW"/>
</dbReference>
<accession>A0A438JZ73</accession>
<evidence type="ECO:0000256" key="1">
    <source>
        <dbReference type="ARBA" id="ARBA00004123"/>
    </source>
</evidence>
<evidence type="ECO:0000256" key="9">
    <source>
        <dbReference type="ARBA" id="ARBA00023242"/>
    </source>
</evidence>
<evidence type="ECO:0000256" key="6">
    <source>
        <dbReference type="ARBA" id="ARBA00022843"/>
    </source>
</evidence>
<feature type="compositionally biased region" description="Polar residues" evidence="10">
    <location>
        <begin position="1"/>
        <end position="18"/>
    </location>
</feature>
<dbReference type="Pfam" id="PF10497">
    <property type="entry name" value="zf-4CXXC_R1"/>
    <property type="match status" value="1"/>
</dbReference>
<feature type="region of interest" description="Disordered" evidence="10">
    <location>
        <begin position="1"/>
        <end position="30"/>
    </location>
</feature>
<feature type="compositionally biased region" description="Basic and acidic residues" evidence="10">
    <location>
        <begin position="173"/>
        <end position="186"/>
    </location>
</feature>
<gene>
    <name evidence="13" type="primary">CDCA7L_6</name>
    <name evidence="13" type="ORF">CK203_011299</name>
</gene>
<evidence type="ECO:0000256" key="10">
    <source>
        <dbReference type="SAM" id="MobiDB-lite"/>
    </source>
</evidence>
<keyword evidence="13" id="KW-0131">Cell cycle</keyword>
<keyword evidence="4" id="KW-1017">Isopeptide bond</keyword>
<evidence type="ECO:0000256" key="7">
    <source>
        <dbReference type="ARBA" id="ARBA00023015"/>
    </source>
</evidence>
<comment type="caution">
    <text evidence="13">The sequence shown here is derived from an EMBL/GenBank/DDBJ whole genome shotgun (WGS) entry which is preliminary data.</text>
</comment>
<feature type="compositionally biased region" description="Polar residues" evidence="10">
    <location>
        <begin position="140"/>
        <end position="149"/>
    </location>
</feature>
<keyword evidence="9" id="KW-0539">Nucleus</keyword>
<evidence type="ECO:0000256" key="11">
    <source>
        <dbReference type="SAM" id="Phobius"/>
    </source>
</evidence>
<dbReference type="GO" id="GO:0005737">
    <property type="term" value="C:cytoplasm"/>
    <property type="evidence" value="ECO:0007669"/>
    <property type="project" value="UniProtKB-SubCell"/>
</dbReference>
<evidence type="ECO:0000256" key="8">
    <source>
        <dbReference type="ARBA" id="ARBA00023163"/>
    </source>
</evidence>
<name>A0A438JZ73_VITVI</name>
<evidence type="ECO:0000256" key="5">
    <source>
        <dbReference type="ARBA" id="ARBA00022553"/>
    </source>
</evidence>
<comment type="subcellular location">
    <subcellularLocation>
        <location evidence="2">Cytoplasm</location>
    </subcellularLocation>
    <subcellularLocation>
        <location evidence="1">Nucleus</location>
    </subcellularLocation>
</comment>
<dbReference type="AlphaFoldDB" id="A0A438JZ73"/>
<proteinExistence type="predicted"/>
<keyword evidence="5" id="KW-0597">Phosphoprotein</keyword>
<keyword evidence="6" id="KW-0832">Ubl conjugation</keyword>
<dbReference type="InterPro" id="IPR018501">
    <property type="entry name" value="DDT_dom"/>
</dbReference>
<keyword evidence="11" id="KW-0812">Transmembrane</keyword>
<feature type="region of interest" description="Disordered" evidence="10">
    <location>
        <begin position="140"/>
        <end position="246"/>
    </location>
</feature>
<evidence type="ECO:0000256" key="3">
    <source>
        <dbReference type="ARBA" id="ARBA00022490"/>
    </source>
</evidence>
<reference evidence="13 14" key="1">
    <citation type="journal article" date="2018" name="PLoS Genet.">
        <title>Population sequencing reveals clonal diversity and ancestral inbreeding in the grapevine cultivar Chardonnay.</title>
        <authorList>
            <person name="Roach M.J."/>
            <person name="Johnson D.L."/>
            <person name="Bohlmann J."/>
            <person name="van Vuuren H.J."/>
            <person name="Jones S.J."/>
            <person name="Pretorius I.S."/>
            <person name="Schmidt S.A."/>
            <person name="Borneman A.R."/>
        </authorList>
    </citation>
    <scope>NUCLEOTIDE SEQUENCE [LARGE SCALE GENOMIC DNA]</scope>
    <source>
        <strain evidence="14">cv. Chardonnay</strain>
        <tissue evidence="13">Leaf</tissue>
    </source>
</reference>
<keyword evidence="3" id="KW-0963">Cytoplasm</keyword>
<dbReference type="InterPro" id="IPR018866">
    <property type="entry name" value="Znf-4CXXC_R1"/>
</dbReference>
<keyword evidence="7" id="KW-0805">Transcription regulation</keyword>